<dbReference type="InterPro" id="IPR007138">
    <property type="entry name" value="ABM_dom"/>
</dbReference>
<dbReference type="AlphaFoldDB" id="A0A7G1NX67"/>
<evidence type="ECO:0000313" key="3">
    <source>
        <dbReference type="Proteomes" id="UP000516444"/>
    </source>
</evidence>
<dbReference type="InterPro" id="IPR011008">
    <property type="entry name" value="Dimeric_a/b-barrel"/>
</dbReference>
<feature type="domain" description="ABM" evidence="1">
    <location>
        <begin position="25"/>
        <end position="118"/>
    </location>
</feature>
<name>A0A7G1NX67_9ACTN</name>
<reference evidence="2 3" key="1">
    <citation type="journal article" date="2014" name="Int. J. Syst. Evol. Microbiol.">
        <title>Complete genome sequence of Corynebacterium casei LMG S-19264T (=DSM 44701T), isolated from a smear-ripened cheese.</title>
        <authorList>
            <consortium name="US DOE Joint Genome Institute (JGI-PGF)"/>
            <person name="Walter F."/>
            <person name="Albersmeier A."/>
            <person name="Kalinowski J."/>
            <person name="Ruckert C."/>
        </authorList>
    </citation>
    <scope>NUCLEOTIDE SEQUENCE [LARGE SCALE GENOMIC DNA]</scope>
    <source>
        <strain evidence="2 3">JCM 4677</strain>
    </source>
</reference>
<dbReference type="RefSeq" id="WP_079103739.1">
    <property type="nucleotide sequence ID" value="NZ_AP023440.1"/>
</dbReference>
<accession>A0A7G1NX67</accession>
<dbReference type="OrthoDB" id="287932at2"/>
<sequence>MNSPQNPQNKAATTATAEASIQTEIIVAGRVFVPAEDVETFIAEAQSTYPIAAANPGNVLISFCVDDAATGTVTVLEQWTSQEALDRHLATPEVTALFTKWGPHMRNEVRKFDALNERDPRA</sequence>
<evidence type="ECO:0000313" key="2">
    <source>
        <dbReference type="EMBL" id="BCL26177.1"/>
    </source>
</evidence>
<keyword evidence="3" id="KW-1185">Reference proteome</keyword>
<dbReference type="SUPFAM" id="SSF54909">
    <property type="entry name" value="Dimeric alpha+beta barrel"/>
    <property type="match status" value="1"/>
</dbReference>
<protein>
    <recommendedName>
        <fullName evidence="1">ABM domain-containing protein</fullName>
    </recommendedName>
</protein>
<evidence type="ECO:0000259" key="1">
    <source>
        <dbReference type="PROSITE" id="PS51725"/>
    </source>
</evidence>
<dbReference type="PROSITE" id="PS51725">
    <property type="entry name" value="ABM"/>
    <property type="match status" value="1"/>
</dbReference>
<dbReference type="Proteomes" id="UP000516444">
    <property type="component" value="Chromosome"/>
</dbReference>
<dbReference type="EMBL" id="AP023440">
    <property type="protein sequence ID" value="BCL26177.1"/>
    <property type="molecule type" value="Genomic_DNA"/>
</dbReference>
<dbReference type="Gene3D" id="3.30.70.100">
    <property type="match status" value="1"/>
</dbReference>
<gene>
    <name evidence="2" type="ORF">GCM10017557_10360</name>
</gene>
<dbReference type="KEGG" id="sgm:GCM10017557_10360"/>
<organism evidence="2 3">
    <name type="scientific">Streptomyces aurantiacus</name>
    <dbReference type="NCBI Taxonomy" id="47760"/>
    <lineage>
        <taxon>Bacteria</taxon>
        <taxon>Bacillati</taxon>
        <taxon>Actinomycetota</taxon>
        <taxon>Actinomycetes</taxon>
        <taxon>Kitasatosporales</taxon>
        <taxon>Streptomycetaceae</taxon>
        <taxon>Streptomyces</taxon>
        <taxon>Streptomyces aurantiacus group</taxon>
    </lineage>
</organism>
<proteinExistence type="predicted"/>
<dbReference type="Pfam" id="PF03992">
    <property type="entry name" value="ABM"/>
    <property type="match status" value="1"/>
</dbReference>